<keyword evidence="1" id="KW-1133">Transmembrane helix</keyword>
<accession>A0A5B9Q703</accession>
<dbReference type="EMBL" id="CP042913">
    <property type="protein sequence ID" value="QEG33490.1"/>
    <property type="molecule type" value="Genomic_DNA"/>
</dbReference>
<dbReference type="RefSeq" id="WP_148072250.1">
    <property type="nucleotide sequence ID" value="NZ_CP042913.1"/>
</dbReference>
<gene>
    <name evidence="2" type="ORF">Pr1d_07540</name>
</gene>
<sequence length="154" mass="17279">MATALLILHGLVAMALLGAITHQAVAIWVPLPTRPESFIGRFRAVSSDSFTNAVVVLYVLSAILGGIVYLYFRVEIKPVLEQTEHWQTISLFDIKEHFIAIGMALLPAYWVSWQEIIDREYSSSRIALTVMLTFIVWYGFLIGHIANNVRGFGL</sequence>
<feature type="transmembrane region" description="Helical" evidence="1">
    <location>
        <begin position="50"/>
        <end position="72"/>
    </location>
</feature>
<feature type="transmembrane region" description="Helical" evidence="1">
    <location>
        <begin position="126"/>
        <end position="146"/>
    </location>
</feature>
<evidence type="ECO:0000313" key="2">
    <source>
        <dbReference type="EMBL" id="QEG33490.1"/>
    </source>
</evidence>
<keyword evidence="3" id="KW-1185">Reference proteome</keyword>
<dbReference type="Proteomes" id="UP000323917">
    <property type="component" value="Chromosome"/>
</dbReference>
<keyword evidence="1" id="KW-0472">Membrane</keyword>
<keyword evidence="1" id="KW-0812">Transmembrane</keyword>
<dbReference type="OrthoDB" id="8225779at2"/>
<dbReference type="KEGG" id="bgok:Pr1d_07540"/>
<evidence type="ECO:0000256" key="1">
    <source>
        <dbReference type="SAM" id="Phobius"/>
    </source>
</evidence>
<organism evidence="2 3">
    <name type="scientific">Bythopirellula goksoeyrii</name>
    <dbReference type="NCBI Taxonomy" id="1400387"/>
    <lineage>
        <taxon>Bacteria</taxon>
        <taxon>Pseudomonadati</taxon>
        <taxon>Planctomycetota</taxon>
        <taxon>Planctomycetia</taxon>
        <taxon>Pirellulales</taxon>
        <taxon>Lacipirellulaceae</taxon>
        <taxon>Bythopirellula</taxon>
    </lineage>
</organism>
<proteinExistence type="predicted"/>
<reference evidence="2 3" key="1">
    <citation type="submission" date="2019-08" db="EMBL/GenBank/DDBJ databases">
        <title>Deep-cultivation of Planctomycetes and their phenomic and genomic characterization uncovers novel biology.</title>
        <authorList>
            <person name="Wiegand S."/>
            <person name="Jogler M."/>
            <person name="Boedeker C."/>
            <person name="Pinto D."/>
            <person name="Vollmers J."/>
            <person name="Rivas-Marin E."/>
            <person name="Kohn T."/>
            <person name="Peeters S.H."/>
            <person name="Heuer A."/>
            <person name="Rast P."/>
            <person name="Oberbeckmann S."/>
            <person name="Bunk B."/>
            <person name="Jeske O."/>
            <person name="Meyerdierks A."/>
            <person name="Storesund J.E."/>
            <person name="Kallscheuer N."/>
            <person name="Luecker S."/>
            <person name="Lage O.M."/>
            <person name="Pohl T."/>
            <person name="Merkel B.J."/>
            <person name="Hornburger P."/>
            <person name="Mueller R.-W."/>
            <person name="Bruemmer F."/>
            <person name="Labrenz M."/>
            <person name="Spormann A.M."/>
            <person name="Op den Camp H."/>
            <person name="Overmann J."/>
            <person name="Amann R."/>
            <person name="Jetten M.S.M."/>
            <person name="Mascher T."/>
            <person name="Medema M.H."/>
            <person name="Devos D.P."/>
            <person name="Kaster A.-K."/>
            <person name="Ovreas L."/>
            <person name="Rohde M."/>
            <person name="Galperin M.Y."/>
            <person name="Jogler C."/>
        </authorList>
    </citation>
    <scope>NUCLEOTIDE SEQUENCE [LARGE SCALE GENOMIC DNA]</scope>
    <source>
        <strain evidence="2 3">Pr1d</strain>
    </source>
</reference>
<name>A0A5B9Q703_9BACT</name>
<dbReference type="AlphaFoldDB" id="A0A5B9Q703"/>
<protein>
    <submittedName>
        <fullName evidence="2">Uncharacterized protein</fullName>
    </submittedName>
</protein>
<evidence type="ECO:0000313" key="3">
    <source>
        <dbReference type="Proteomes" id="UP000323917"/>
    </source>
</evidence>